<proteinExistence type="predicted"/>
<keyword evidence="2" id="KW-1185">Reference proteome</keyword>
<evidence type="ECO:0000313" key="2">
    <source>
        <dbReference type="Proteomes" id="UP000789920"/>
    </source>
</evidence>
<reference evidence="1" key="1">
    <citation type="submission" date="2021-06" db="EMBL/GenBank/DDBJ databases">
        <authorList>
            <person name="Kallberg Y."/>
            <person name="Tangrot J."/>
            <person name="Rosling A."/>
        </authorList>
    </citation>
    <scope>NUCLEOTIDE SEQUENCE</scope>
    <source>
        <strain evidence="1">MA461A</strain>
    </source>
</reference>
<name>A0ACA9S5N5_9GLOM</name>
<dbReference type="Proteomes" id="UP000789920">
    <property type="component" value="Unassembled WGS sequence"/>
</dbReference>
<comment type="caution">
    <text evidence="1">The sequence shown here is derived from an EMBL/GenBank/DDBJ whole genome shotgun (WGS) entry which is preliminary data.</text>
</comment>
<accession>A0ACA9S5N5</accession>
<protein>
    <submittedName>
        <fullName evidence="1">7530_t:CDS:1</fullName>
    </submittedName>
</protein>
<feature type="non-terminal residue" evidence="1">
    <location>
        <position position="1"/>
    </location>
</feature>
<gene>
    <name evidence="1" type="ORF">RPERSI_LOCUS26062</name>
</gene>
<feature type="non-terminal residue" evidence="1">
    <location>
        <position position="45"/>
    </location>
</feature>
<sequence length="45" mass="4998">STSPQGSINNDKLISDHEEEVTTMKDVMAINYFAYQLHLGRSGEA</sequence>
<organism evidence="1 2">
    <name type="scientific">Racocetra persica</name>
    <dbReference type="NCBI Taxonomy" id="160502"/>
    <lineage>
        <taxon>Eukaryota</taxon>
        <taxon>Fungi</taxon>
        <taxon>Fungi incertae sedis</taxon>
        <taxon>Mucoromycota</taxon>
        <taxon>Glomeromycotina</taxon>
        <taxon>Glomeromycetes</taxon>
        <taxon>Diversisporales</taxon>
        <taxon>Gigasporaceae</taxon>
        <taxon>Racocetra</taxon>
    </lineage>
</organism>
<evidence type="ECO:0000313" key="1">
    <source>
        <dbReference type="EMBL" id="CAG8823625.1"/>
    </source>
</evidence>
<dbReference type="EMBL" id="CAJVQC010087781">
    <property type="protein sequence ID" value="CAG8823625.1"/>
    <property type="molecule type" value="Genomic_DNA"/>
</dbReference>